<keyword evidence="2" id="KW-1185">Reference proteome</keyword>
<dbReference type="AlphaFoldDB" id="E1X4D2"/>
<dbReference type="Gene3D" id="3.90.1720.10">
    <property type="entry name" value="endopeptidase domain like (from Nostoc punctiforme)"/>
    <property type="match status" value="1"/>
</dbReference>
<dbReference type="RefSeq" id="WP_014244881.1">
    <property type="nucleotide sequence ID" value="NC_016620.1"/>
</dbReference>
<dbReference type="SUPFAM" id="SSF54001">
    <property type="entry name" value="Cysteine proteinases"/>
    <property type="match status" value="1"/>
</dbReference>
<dbReference type="HOGENOM" id="CLU_564713_0_0_7"/>
<organism evidence="1 2">
    <name type="scientific">Halobacteriovorax marinus (strain ATCC BAA-682 / DSM 15412 / SJ)</name>
    <name type="common">Bacteriovorax marinus</name>
    <dbReference type="NCBI Taxonomy" id="862908"/>
    <lineage>
        <taxon>Bacteria</taxon>
        <taxon>Pseudomonadati</taxon>
        <taxon>Bdellovibrionota</taxon>
        <taxon>Bacteriovoracia</taxon>
        <taxon>Bacteriovoracales</taxon>
        <taxon>Halobacteriovoraceae</taxon>
        <taxon>Halobacteriovorax</taxon>
    </lineage>
</organism>
<evidence type="ECO:0000313" key="1">
    <source>
        <dbReference type="EMBL" id="CBW27104.1"/>
    </source>
</evidence>
<dbReference type="OrthoDB" id="195541at2"/>
<dbReference type="Pfam" id="PF05708">
    <property type="entry name" value="Peptidase_C92"/>
    <property type="match status" value="1"/>
</dbReference>
<dbReference type="Proteomes" id="UP000008963">
    <property type="component" value="Chromosome"/>
</dbReference>
<dbReference type="EMBL" id="FQ312005">
    <property type="protein sequence ID" value="CBW27104.1"/>
    <property type="molecule type" value="Genomic_DNA"/>
</dbReference>
<protein>
    <submittedName>
        <fullName evidence="1">Exported protein</fullName>
    </submittedName>
</protein>
<gene>
    <name evidence="1" type="ordered locus">BMS_2304</name>
</gene>
<evidence type="ECO:0000313" key="2">
    <source>
        <dbReference type="Proteomes" id="UP000008963"/>
    </source>
</evidence>
<proteinExistence type="predicted"/>
<dbReference type="PATRIC" id="fig|862908.3.peg.2193"/>
<accession>E1X4D2</accession>
<sequence length="483" mass="55610">MQKLIFFLLLIISTNSYSSELNRFEDSLEQILSSEKEQDAHLQIYQHTLNLGAYGLEYLWTRTSGNGQLLNLIRESWEQYLASSEDYLNDLSTALNGNANHEQALRALQLIERTQSLYDTYMKNKNMRYILLDQSAILNNRVENHFNTTLSVIVNESIPNIIKQTNWNILNVQNSSVILTYDGQGKDISEFAKQEDFVGDVITDFLAGASSGISSGFGALAGPIEWGDGGQLRDDLNAQERIYKDLMPLDIIFEKKAYKLTDYTIPGYWGHNAVWLGTQEQLKAAGLWDAEELAPFRKQIEKGYSIFEMRKWGTTFDKYSQWMNLDDFAQIRVKGIESQSKSKILKIYKILGQQIGKNYDFAFNADTAFKITCSEIIYLSYGDVSWPLERILGRNTITPNAMAEVLFYENSPVEFINFVKGNRKNGAKFHTKEEFANVMNFVKKGRNTYHQNYRSCKLKRVRINRRGYKLINHCVTKTRQLSL</sequence>
<name>E1X4D2_HALMS</name>
<dbReference type="STRING" id="862908.BMS_2304"/>
<reference evidence="2" key="1">
    <citation type="journal article" date="2013" name="ISME J.">
        <title>A small predatory core genome in the divergent marine Bacteriovorax marinus SJ and the terrestrial Bdellovibrio bacteriovorus.</title>
        <authorList>
            <person name="Crossman L.C."/>
            <person name="Chen H."/>
            <person name="Cerdeno-Tarraga A.M."/>
            <person name="Brooks K."/>
            <person name="Quail M.A."/>
            <person name="Pineiro S.A."/>
            <person name="Hobley L."/>
            <person name="Sockett R.E."/>
            <person name="Bentley S.D."/>
            <person name="Parkhill J."/>
            <person name="Williams H.N."/>
            <person name="Stine O.C."/>
        </authorList>
    </citation>
    <scope>NUCLEOTIDE SEQUENCE [LARGE SCALE GENOMIC DNA]</scope>
    <source>
        <strain evidence="2">ATCC BAA-682 / DSM 15412 / SJ</strain>
    </source>
</reference>
<dbReference type="eggNOG" id="COG3863">
    <property type="taxonomic scope" value="Bacteria"/>
</dbReference>
<dbReference type="InterPro" id="IPR024453">
    <property type="entry name" value="Peptidase_C92"/>
</dbReference>
<dbReference type="KEGG" id="bmx:BMS_2304"/>
<dbReference type="InterPro" id="IPR038765">
    <property type="entry name" value="Papain-like_cys_pep_sf"/>
</dbReference>